<feature type="domain" description="SH3" evidence="8">
    <location>
        <begin position="359"/>
        <end position="420"/>
    </location>
</feature>
<dbReference type="GO" id="GO:0005886">
    <property type="term" value="C:plasma membrane"/>
    <property type="evidence" value="ECO:0007669"/>
    <property type="project" value="TreeGrafter"/>
</dbReference>
<dbReference type="InterPro" id="IPR001849">
    <property type="entry name" value="PH_domain"/>
</dbReference>
<dbReference type="InterPro" id="IPR011993">
    <property type="entry name" value="PH-like_dom_sf"/>
</dbReference>
<accession>A0A9D3Y668</accession>
<dbReference type="PROSITE" id="PS50003">
    <property type="entry name" value="PH_DOMAIN"/>
    <property type="match status" value="1"/>
</dbReference>
<dbReference type="OrthoDB" id="243840at2759"/>
<dbReference type="PROSITE" id="PS50002">
    <property type="entry name" value="SH3"/>
    <property type="match status" value="1"/>
</dbReference>
<dbReference type="InterPro" id="IPR037781">
    <property type="entry name" value="SKAP_fam"/>
</dbReference>
<reference evidence="10" key="2">
    <citation type="submission" date="2020-11" db="EMBL/GenBank/DDBJ databases">
        <authorList>
            <person name="McCartney M.A."/>
            <person name="Auch B."/>
            <person name="Kono T."/>
            <person name="Mallez S."/>
            <person name="Becker A."/>
            <person name="Gohl D.M."/>
            <person name="Silverstein K.A.T."/>
            <person name="Koren S."/>
            <person name="Bechman K.B."/>
            <person name="Herman A."/>
            <person name="Abrahante J.E."/>
            <person name="Garbe J."/>
        </authorList>
    </citation>
    <scope>NUCLEOTIDE SEQUENCE</scope>
    <source>
        <strain evidence="10">Duluth1</strain>
        <tissue evidence="10">Whole animal</tissue>
    </source>
</reference>
<evidence type="ECO:0000256" key="5">
    <source>
        <dbReference type="ARBA" id="ARBA00022553"/>
    </source>
</evidence>
<evidence type="ECO:0000256" key="4">
    <source>
        <dbReference type="ARBA" id="ARBA00022490"/>
    </source>
</evidence>
<dbReference type="SUPFAM" id="SSF50044">
    <property type="entry name" value="SH3-domain"/>
    <property type="match status" value="1"/>
</dbReference>
<dbReference type="PANTHER" id="PTHR15129">
    <property type="entry name" value="SRC-ASSOCIATED ADAPTOR PROTEIN"/>
    <property type="match status" value="1"/>
</dbReference>
<keyword evidence="3 6" id="KW-0728">SH3 domain</keyword>
<evidence type="ECO:0000259" key="9">
    <source>
        <dbReference type="PROSITE" id="PS50003"/>
    </source>
</evidence>
<comment type="caution">
    <text evidence="10">The sequence shown here is derived from an EMBL/GenBank/DDBJ whole genome shotgun (WGS) entry which is preliminary data.</text>
</comment>
<evidence type="ECO:0000256" key="3">
    <source>
        <dbReference type="ARBA" id="ARBA00022443"/>
    </source>
</evidence>
<dbReference type="SMART" id="SM00233">
    <property type="entry name" value="PH"/>
    <property type="match status" value="1"/>
</dbReference>
<sequence length="423" mass="47927">MTDENLKQLLYEVEKFLNETLKKEKLGKKSQEHKQIILDKLTKLYEENPNWVPTQNSDGSGKDDDSTMTGGSNKSDEGDTNSYSGYIEVGIGLIAAGDIKEPLVAGFLDKKQKKGTGLFGPKLQTRYCVISGGVFYYYEKQTDKKQCGAFKLDGYKFRNNPEISTKKNLKELCFEVYHSDENKRLYQFITKTKPEYEQWEMFISSQGQPLIEEDMYEEVGNELKEKVLSDKPLPSGPEEDYVDDVSVITPPGPSEPSEDYEEPEAPSRPPPPPISTLKHAPPISTPKHLPPLPPPPEPELIQEDIYDDTVSPQTVSPQPAPPPVPPPIIRKAPPQRVLPECPPQKVKINVKVTCNPKEDFENLYYGKWDCNADNKNELSFKRGDMVYVISRQFDEKAWWICECHGKYGLVPKSFLLPAYTSVD</sequence>
<comment type="similarity">
    <text evidence="2">Belongs to the SKAP family.</text>
</comment>
<reference evidence="10" key="1">
    <citation type="journal article" date="2019" name="bioRxiv">
        <title>The Genome of the Zebra Mussel, Dreissena polymorpha: A Resource for Invasive Species Research.</title>
        <authorList>
            <person name="McCartney M.A."/>
            <person name="Auch B."/>
            <person name="Kono T."/>
            <person name="Mallez S."/>
            <person name="Zhang Y."/>
            <person name="Obille A."/>
            <person name="Becker A."/>
            <person name="Abrahante J.E."/>
            <person name="Garbe J."/>
            <person name="Badalamenti J.P."/>
            <person name="Herman A."/>
            <person name="Mangelson H."/>
            <person name="Liachko I."/>
            <person name="Sullivan S."/>
            <person name="Sone E.D."/>
            <person name="Koren S."/>
            <person name="Silverstein K.A.T."/>
            <person name="Beckman K.B."/>
            <person name="Gohl D.M."/>
        </authorList>
    </citation>
    <scope>NUCLEOTIDE SEQUENCE</scope>
    <source>
        <strain evidence="10">Duluth1</strain>
        <tissue evidence="10">Whole animal</tissue>
    </source>
</reference>
<dbReference type="Gene3D" id="6.10.250.220">
    <property type="match status" value="1"/>
</dbReference>
<dbReference type="SMART" id="SM00326">
    <property type="entry name" value="SH3"/>
    <property type="match status" value="1"/>
</dbReference>
<feature type="region of interest" description="Disordered" evidence="7">
    <location>
        <begin position="228"/>
        <end position="301"/>
    </location>
</feature>
<dbReference type="AlphaFoldDB" id="A0A9D3Y668"/>
<keyword evidence="4" id="KW-0963">Cytoplasm</keyword>
<evidence type="ECO:0008006" key="12">
    <source>
        <dbReference type="Google" id="ProtNLM"/>
    </source>
</evidence>
<dbReference type="EMBL" id="JAIWYP010000016">
    <property type="protein sequence ID" value="KAH3694145.1"/>
    <property type="molecule type" value="Genomic_DNA"/>
</dbReference>
<evidence type="ECO:0000313" key="11">
    <source>
        <dbReference type="Proteomes" id="UP000828390"/>
    </source>
</evidence>
<dbReference type="Gene3D" id="2.30.30.40">
    <property type="entry name" value="SH3 Domains"/>
    <property type="match status" value="1"/>
</dbReference>
<feature type="region of interest" description="Disordered" evidence="7">
    <location>
        <begin position="49"/>
        <end position="79"/>
    </location>
</feature>
<dbReference type="GO" id="GO:0005737">
    <property type="term" value="C:cytoplasm"/>
    <property type="evidence" value="ECO:0007669"/>
    <property type="project" value="UniProtKB-SubCell"/>
</dbReference>
<feature type="domain" description="PH" evidence="9">
    <location>
        <begin position="101"/>
        <end position="208"/>
    </location>
</feature>
<dbReference type="InterPro" id="IPR001452">
    <property type="entry name" value="SH3_domain"/>
</dbReference>
<keyword evidence="5" id="KW-0597">Phosphoprotein</keyword>
<dbReference type="InterPro" id="IPR036028">
    <property type="entry name" value="SH3-like_dom_sf"/>
</dbReference>
<dbReference type="Pfam" id="PF00169">
    <property type="entry name" value="PH"/>
    <property type="match status" value="1"/>
</dbReference>
<protein>
    <recommendedName>
        <fullName evidence="12">Src kinase-associated phosphoprotein 2</fullName>
    </recommendedName>
</protein>
<evidence type="ECO:0000256" key="6">
    <source>
        <dbReference type="PROSITE-ProRule" id="PRU00192"/>
    </source>
</evidence>
<evidence type="ECO:0000256" key="1">
    <source>
        <dbReference type="ARBA" id="ARBA00004496"/>
    </source>
</evidence>
<keyword evidence="11" id="KW-1185">Reference proteome</keyword>
<evidence type="ECO:0000256" key="2">
    <source>
        <dbReference type="ARBA" id="ARBA00005864"/>
    </source>
</evidence>
<evidence type="ECO:0000259" key="8">
    <source>
        <dbReference type="PROSITE" id="PS50002"/>
    </source>
</evidence>
<dbReference type="PANTHER" id="PTHR15129:SF0">
    <property type="entry name" value="SH3 DOMAIN-CONTAINING PROTEIN"/>
    <property type="match status" value="1"/>
</dbReference>
<evidence type="ECO:0000313" key="10">
    <source>
        <dbReference type="EMBL" id="KAH3694145.1"/>
    </source>
</evidence>
<gene>
    <name evidence="10" type="ORF">DPMN_081584</name>
</gene>
<organism evidence="10 11">
    <name type="scientific">Dreissena polymorpha</name>
    <name type="common">Zebra mussel</name>
    <name type="synonym">Mytilus polymorpha</name>
    <dbReference type="NCBI Taxonomy" id="45954"/>
    <lineage>
        <taxon>Eukaryota</taxon>
        <taxon>Metazoa</taxon>
        <taxon>Spiralia</taxon>
        <taxon>Lophotrochozoa</taxon>
        <taxon>Mollusca</taxon>
        <taxon>Bivalvia</taxon>
        <taxon>Autobranchia</taxon>
        <taxon>Heteroconchia</taxon>
        <taxon>Euheterodonta</taxon>
        <taxon>Imparidentia</taxon>
        <taxon>Neoheterodontei</taxon>
        <taxon>Myida</taxon>
        <taxon>Dreissenoidea</taxon>
        <taxon>Dreissenidae</taxon>
        <taxon>Dreissena</taxon>
    </lineage>
</organism>
<evidence type="ECO:0000256" key="7">
    <source>
        <dbReference type="SAM" id="MobiDB-lite"/>
    </source>
</evidence>
<proteinExistence type="inferred from homology"/>
<dbReference type="Pfam" id="PF07653">
    <property type="entry name" value="SH3_2"/>
    <property type="match status" value="1"/>
</dbReference>
<dbReference type="Gene3D" id="2.30.29.30">
    <property type="entry name" value="Pleckstrin-homology domain (PH domain)/Phosphotyrosine-binding domain (PTB)"/>
    <property type="match status" value="1"/>
</dbReference>
<dbReference type="SUPFAM" id="SSF50729">
    <property type="entry name" value="PH domain-like"/>
    <property type="match status" value="1"/>
</dbReference>
<feature type="compositionally biased region" description="Pro residues" evidence="7">
    <location>
        <begin position="288"/>
        <end position="298"/>
    </location>
</feature>
<comment type="subcellular location">
    <subcellularLocation>
        <location evidence="1">Cytoplasm</location>
    </subcellularLocation>
</comment>
<name>A0A9D3Y668_DREPO</name>
<dbReference type="Proteomes" id="UP000828390">
    <property type="component" value="Unassembled WGS sequence"/>
</dbReference>